<organism evidence="2 3">
    <name type="scientific">Mycoplasma marinum</name>
    <dbReference type="NCBI Taxonomy" id="1937190"/>
    <lineage>
        <taxon>Bacteria</taxon>
        <taxon>Bacillati</taxon>
        <taxon>Mycoplasmatota</taxon>
        <taxon>Mollicutes</taxon>
        <taxon>Mycoplasmataceae</taxon>
        <taxon>Mycoplasma</taxon>
    </lineage>
</organism>
<dbReference type="OrthoDB" id="397642at2"/>
<sequence>MKKNILKKRKTKIISNLTNELPNPNKKESRMNKFIVAMYSTQILFEILAVILSISLISTSFKYLGSGLIIILSGIMFIAALVIGAAMLVSIPNKKNHVYKMNVTTFVFLAFAMICILSSLGMPLLGVIGYTTTFILIPLQIALVLFGHFHWSRRKGIPKFISLFIFITTIFWCTWYLITSLLVPVLLIYIKRPSLESSKQDVLFATRIVNQSLNKEFGRNDDWRKEWNDEPKKSKTHFKMDQRDVDIYEIAPIKDPIKQNDNLVLFAHGLNGTRYTAMRYMEMFYKYIKEPNTNRGYKMLSFDMRGFGSNRDLERTYALKEGDDLNNAFKAIIRDYKPKHLVIYGISNGAASTVSFATKWQKTIINSKTDVKLIEESGYTSARDELRAMTEQFGIPHQITMPQAFPLYRQITKTFWGSRSYIDDVNKVEQPLMIIHGGKDIIVPFDMGQRYLEKRNKGQYKDRTSSLFIEEAGHVKVGREFLKEFIDGVNKFLKKNK</sequence>
<feature type="transmembrane region" description="Helical" evidence="1">
    <location>
        <begin position="34"/>
        <end position="57"/>
    </location>
</feature>
<evidence type="ECO:0000313" key="3">
    <source>
        <dbReference type="Proteomes" id="UP000294192"/>
    </source>
</evidence>
<keyword evidence="1" id="KW-1133">Transmembrane helix</keyword>
<evidence type="ECO:0000256" key="1">
    <source>
        <dbReference type="SAM" id="Phobius"/>
    </source>
</evidence>
<evidence type="ECO:0000313" key="2">
    <source>
        <dbReference type="EMBL" id="TCG11481.1"/>
    </source>
</evidence>
<proteinExistence type="predicted"/>
<dbReference type="EMBL" id="PSZO01000006">
    <property type="protein sequence ID" value="TCG11481.1"/>
    <property type="molecule type" value="Genomic_DNA"/>
</dbReference>
<accession>A0A4R0XWV9</accession>
<dbReference type="PANTHER" id="PTHR12277:SF81">
    <property type="entry name" value="PROTEIN ABHD13"/>
    <property type="match status" value="1"/>
</dbReference>
<dbReference type="PANTHER" id="PTHR12277">
    <property type="entry name" value="ALPHA/BETA HYDROLASE DOMAIN-CONTAINING PROTEIN"/>
    <property type="match status" value="1"/>
</dbReference>
<reference evidence="2 3" key="1">
    <citation type="submission" date="2018-02" db="EMBL/GenBank/DDBJ databases">
        <title>Mycoplasma marinum and Mycoplasma todarodis sp. nov., moderately halophilic and psychrotolerant mycoplasmas isolated from cephalopods.</title>
        <authorList>
            <person name="Viver T."/>
        </authorList>
    </citation>
    <scope>NUCLEOTIDE SEQUENCE [LARGE SCALE GENOMIC DNA]</scope>
    <source>
        <strain evidence="2 3">PE</strain>
    </source>
</reference>
<feature type="transmembrane region" description="Helical" evidence="1">
    <location>
        <begin position="127"/>
        <end position="151"/>
    </location>
</feature>
<gene>
    <name evidence="2" type="ORF">C4B24_01855</name>
</gene>
<keyword evidence="1" id="KW-0472">Membrane</keyword>
<name>A0A4R0XWV9_9MOLU</name>
<dbReference type="RefSeq" id="WP_131598781.1">
    <property type="nucleotide sequence ID" value="NZ_PSZO01000006.1"/>
</dbReference>
<feature type="transmembrane region" description="Helical" evidence="1">
    <location>
        <begin position="163"/>
        <end position="190"/>
    </location>
</feature>
<feature type="transmembrane region" description="Helical" evidence="1">
    <location>
        <begin position="63"/>
        <end position="89"/>
    </location>
</feature>
<dbReference type="InterPro" id="IPR029058">
    <property type="entry name" value="AB_hydrolase_fold"/>
</dbReference>
<evidence type="ECO:0008006" key="4">
    <source>
        <dbReference type="Google" id="ProtNLM"/>
    </source>
</evidence>
<dbReference type="AlphaFoldDB" id="A0A4R0XWV9"/>
<comment type="caution">
    <text evidence="2">The sequence shown here is derived from an EMBL/GenBank/DDBJ whole genome shotgun (WGS) entry which is preliminary data.</text>
</comment>
<dbReference type="Proteomes" id="UP000294192">
    <property type="component" value="Unassembled WGS sequence"/>
</dbReference>
<protein>
    <recommendedName>
        <fullName evidence="4">Serine aminopeptidase S33 domain-containing protein</fullName>
    </recommendedName>
</protein>
<dbReference type="SUPFAM" id="SSF53474">
    <property type="entry name" value="alpha/beta-Hydrolases"/>
    <property type="match status" value="1"/>
</dbReference>
<feature type="transmembrane region" description="Helical" evidence="1">
    <location>
        <begin position="101"/>
        <end position="121"/>
    </location>
</feature>
<keyword evidence="3" id="KW-1185">Reference proteome</keyword>
<dbReference type="Gene3D" id="3.40.50.1820">
    <property type="entry name" value="alpha/beta hydrolase"/>
    <property type="match status" value="1"/>
</dbReference>
<keyword evidence="1" id="KW-0812">Transmembrane</keyword>